<dbReference type="RefSeq" id="WP_054736048.1">
    <property type="nucleotide sequence ID" value="NZ_AZFZ01000062.1"/>
</dbReference>
<dbReference type="InterPro" id="IPR008523">
    <property type="entry name" value="DUF805"/>
</dbReference>
<keyword evidence="1" id="KW-0472">Membrane</keyword>
<feature type="transmembrane region" description="Helical" evidence="1">
    <location>
        <begin position="57"/>
        <end position="85"/>
    </location>
</feature>
<protein>
    <recommendedName>
        <fullName evidence="4">DUF805 domain-containing protein</fullName>
    </recommendedName>
</protein>
<dbReference type="GO" id="GO:0016020">
    <property type="term" value="C:membrane"/>
    <property type="evidence" value="ECO:0007669"/>
    <property type="project" value="InterPro"/>
</dbReference>
<evidence type="ECO:0008006" key="4">
    <source>
        <dbReference type="Google" id="ProtNLM"/>
    </source>
</evidence>
<feature type="transmembrane region" description="Helical" evidence="1">
    <location>
        <begin position="27"/>
        <end position="45"/>
    </location>
</feature>
<proteinExistence type="predicted"/>
<evidence type="ECO:0000313" key="2">
    <source>
        <dbReference type="EMBL" id="KRM41358.1"/>
    </source>
</evidence>
<dbReference type="AlphaFoldDB" id="A0A0R1YFU6"/>
<name>A0A0R1YFU6_9LACO</name>
<feature type="transmembrane region" description="Helical" evidence="1">
    <location>
        <begin position="105"/>
        <end position="126"/>
    </location>
</feature>
<evidence type="ECO:0000313" key="3">
    <source>
        <dbReference type="Proteomes" id="UP000051010"/>
    </source>
</evidence>
<keyword evidence="1" id="KW-0812">Transmembrane</keyword>
<reference evidence="2 3" key="1">
    <citation type="journal article" date="2015" name="Genome Announc.">
        <title>Expanding the biotechnology potential of lactobacilli through comparative genomics of 213 strains and associated genera.</title>
        <authorList>
            <person name="Sun Z."/>
            <person name="Harris H.M."/>
            <person name="McCann A."/>
            <person name="Guo C."/>
            <person name="Argimon S."/>
            <person name="Zhang W."/>
            <person name="Yang X."/>
            <person name="Jeffery I.B."/>
            <person name="Cooney J.C."/>
            <person name="Kagawa T.F."/>
            <person name="Liu W."/>
            <person name="Song Y."/>
            <person name="Salvetti E."/>
            <person name="Wrobel A."/>
            <person name="Rasinkangas P."/>
            <person name="Parkhill J."/>
            <person name="Rea M.C."/>
            <person name="O'Sullivan O."/>
            <person name="Ritari J."/>
            <person name="Douillard F.P."/>
            <person name="Paul Ross R."/>
            <person name="Yang R."/>
            <person name="Briner A.E."/>
            <person name="Felis G.E."/>
            <person name="de Vos W.M."/>
            <person name="Barrangou R."/>
            <person name="Klaenhammer T.R."/>
            <person name="Caufield P.W."/>
            <person name="Cui Y."/>
            <person name="Zhang H."/>
            <person name="O'Toole P.W."/>
        </authorList>
    </citation>
    <scope>NUCLEOTIDE SEQUENCE [LARGE SCALE GENOMIC DNA]</scope>
    <source>
        <strain evidence="2 3">DSM 18390</strain>
    </source>
</reference>
<dbReference type="Proteomes" id="UP000051010">
    <property type="component" value="Unassembled WGS sequence"/>
</dbReference>
<sequence length="141" mass="15897">MKAAFIDYLEFWTKMPVFNATANRRQFWLPLAVHTILLAALLVSTHQVNQYLTGRGVNIGIAFSGALPLWAVIVFLAEIVLILMASVGTFTSLARRLHDADFSGWWLWLLLFSGIGYLILLVIALLPSRKNLRWPLNQTDA</sequence>
<dbReference type="EMBL" id="AZFZ01000062">
    <property type="protein sequence ID" value="KRM41358.1"/>
    <property type="molecule type" value="Genomic_DNA"/>
</dbReference>
<dbReference type="Pfam" id="PF05656">
    <property type="entry name" value="DUF805"/>
    <property type="match status" value="1"/>
</dbReference>
<organism evidence="2 3">
    <name type="scientific">Lentilactobacillus parafarraginis DSM 18390 = JCM 14109</name>
    <dbReference type="NCBI Taxonomy" id="1423786"/>
    <lineage>
        <taxon>Bacteria</taxon>
        <taxon>Bacillati</taxon>
        <taxon>Bacillota</taxon>
        <taxon>Bacilli</taxon>
        <taxon>Lactobacillales</taxon>
        <taxon>Lactobacillaceae</taxon>
        <taxon>Lentilactobacillus</taxon>
    </lineage>
</organism>
<comment type="caution">
    <text evidence="2">The sequence shown here is derived from an EMBL/GenBank/DDBJ whole genome shotgun (WGS) entry which is preliminary data.</text>
</comment>
<evidence type="ECO:0000256" key="1">
    <source>
        <dbReference type="SAM" id="Phobius"/>
    </source>
</evidence>
<gene>
    <name evidence="2" type="ORF">FD47_GL002481</name>
</gene>
<keyword evidence="1" id="KW-1133">Transmembrane helix</keyword>
<accession>A0A0R1YFU6</accession>
<dbReference type="PATRIC" id="fig|1423786.4.peg.2598"/>